<proteinExistence type="predicted"/>
<sequence>MGRKGILCISTTMPVSFGHIRFIPRSPRPGIRADDEIVPFSLYRFDHCSGAFSTPEAMLAHYDETHLREPVIDELRGRKRRRMSRRGEYELVPEEFRLADEIRIRHVDSQTTGDVTTTTTNTTLSHPLPPSFGSLPASFPNALPTDFILPPREIIMEEVQVDYGSFLQSPSPERNAMPPPAPSPFVPITQAQPPSAQQPLPQSPDISRSRAGSMGSQAGRKSLAFGAALENETLKPDTPEKGRSAVGGVGFTWGLRQ</sequence>
<evidence type="ECO:0000256" key="1">
    <source>
        <dbReference type="SAM" id="MobiDB-lite"/>
    </source>
</evidence>
<dbReference type="EMBL" id="MCFC01000124">
    <property type="protein sequence ID" value="ORY20829.1"/>
    <property type="molecule type" value="Genomic_DNA"/>
</dbReference>
<organism evidence="2 3">
    <name type="scientific">Naematelia encephala</name>
    <dbReference type="NCBI Taxonomy" id="71784"/>
    <lineage>
        <taxon>Eukaryota</taxon>
        <taxon>Fungi</taxon>
        <taxon>Dikarya</taxon>
        <taxon>Basidiomycota</taxon>
        <taxon>Agaricomycotina</taxon>
        <taxon>Tremellomycetes</taxon>
        <taxon>Tremellales</taxon>
        <taxon>Naemateliaceae</taxon>
        <taxon>Naematelia</taxon>
    </lineage>
</organism>
<dbReference type="AlphaFoldDB" id="A0A1Y2AE34"/>
<dbReference type="Proteomes" id="UP000193986">
    <property type="component" value="Unassembled WGS sequence"/>
</dbReference>
<protein>
    <submittedName>
        <fullName evidence="2">Uncharacterized protein</fullName>
    </submittedName>
</protein>
<dbReference type="InParanoid" id="A0A1Y2AE34"/>
<evidence type="ECO:0000313" key="3">
    <source>
        <dbReference type="Proteomes" id="UP000193986"/>
    </source>
</evidence>
<feature type="region of interest" description="Disordered" evidence="1">
    <location>
        <begin position="166"/>
        <end position="257"/>
    </location>
</feature>
<feature type="compositionally biased region" description="Basic and acidic residues" evidence="1">
    <location>
        <begin position="232"/>
        <end position="243"/>
    </location>
</feature>
<name>A0A1Y2AE34_9TREE</name>
<gene>
    <name evidence="2" type="ORF">BCR39DRAFT_554685</name>
</gene>
<comment type="caution">
    <text evidence="2">The sequence shown here is derived from an EMBL/GenBank/DDBJ whole genome shotgun (WGS) entry which is preliminary data.</text>
</comment>
<keyword evidence="3" id="KW-1185">Reference proteome</keyword>
<reference evidence="2 3" key="1">
    <citation type="submission" date="2016-07" db="EMBL/GenBank/DDBJ databases">
        <title>Pervasive Adenine N6-methylation of Active Genes in Fungi.</title>
        <authorList>
            <consortium name="DOE Joint Genome Institute"/>
            <person name="Mondo S.J."/>
            <person name="Dannebaum R.O."/>
            <person name="Kuo R.C."/>
            <person name="Labutti K."/>
            <person name="Haridas S."/>
            <person name="Kuo A."/>
            <person name="Salamov A."/>
            <person name="Ahrendt S.R."/>
            <person name="Lipzen A."/>
            <person name="Sullivan W."/>
            <person name="Andreopoulos W.B."/>
            <person name="Clum A."/>
            <person name="Lindquist E."/>
            <person name="Daum C."/>
            <person name="Ramamoorthy G.K."/>
            <person name="Gryganskyi A."/>
            <person name="Culley D."/>
            <person name="Magnuson J.K."/>
            <person name="James T.Y."/>
            <person name="O'Malley M.A."/>
            <person name="Stajich J.E."/>
            <person name="Spatafora J.W."/>
            <person name="Visel A."/>
            <person name="Grigoriev I.V."/>
        </authorList>
    </citation>
    <scope>NUCLEOTIDE SEQUENCE [LARGE SCALE GENOMIC DNA]</scope>
    <source>
        <strain evidence="2 3">68-887.2</strain>
    </source>
</reference>
<accession>A0A1Y2AE34</accession>
<feature type="compositionally biased region" description="Low complexity" evidence="1">
    <location>
        <begin position="186"/>
        <end position="204"/>
    </location>
</feature>
<evidence type="ECO:0000313" key="2">
    <source>
        <dbReference type="EMBL" id="ORY20829.1"/>
    </source>
</evidence>